<dbReference type="PANTHER" id="PTHR37543:SF1">
    <property type="entry name" value="CCCH ZINC FINGER DNA BINDING PROTEIN (AFU_ORTHOLOGUE AFUA_5G12760)"/>
    <property type="match status" value="1"/>
</dbReference>
<feature type="region of interest" description="Disordered" evidence="2">
    <location>
        <begin position="243"/>
        <end position="267"/>
    </location>
</feature>
<evidence type="ECO:0000256" key="1">
    <source>
        <dbReference type="PROSITE-ProRule" id="PRU00723"/>
    </source>
</evidence>
<dbReference type="PROSITE" id="PS50103">
    <property type="entry name" value="ZF_C3H1"/>
    <property type="match status" value="1"/>
</dbReference>
<evidence type="ECO:0000256" key="2">
    <source>
        <dbReference type="SAM" id="MobiDB-lite"/>
    </source>
</evidence>
<dbReference type="OrthoDB" id="2270193at2759"/>
<accession>A0A6A6F6N4</accession>
<gene>
    <name evidence="4" type="ORF">CERZMDRAFT_87977</name>
</gene>
<dbReference type="InterPro" id="IPR057654">
    <property type="entry name" value="Znf-CCCH_tandem"/>
</dbReference>
<evidence type="ECO:0000313" key="5">
    <source>
        <dbReference type="Proteomes" id="UP000799539"/>
    </source>
</evidence>
<evidence type="ECO:0000259" key="3">
    <source>
        <dbReference type="PROSITE" id="PS50103"/>
    </source>
</evidence>
<dbReference type="Pfam" id="PF25543">
    <property type="entry name" value="zf-CCCH_tandem"/>
    <property type="match status" value="1"/>
</dbReference>
<feature type="zinc finger region" description="C3H1-type" evidence="1">
    <location>
        <begin position="16"/>
        <end position="43"/>
    </location>
</feature>
<dbReference type="AlphaFoldDB" id="A0A6A6F6N4"/>
<name>A0A6A6F6N4_9PEZI</name>
<feature type="compositionally biased region" description="Low complexity" evidence="2">
    <location>
        <begin position="251"/>
        <end position="267"/>
    </location>
</feature>
<proteinExistence type="predicted"/>
<keyword evidence="1" id="KW-0479">Metal-binding</keyword>
<keyword evidence="1" id="KW-0862">Zinc</keyword>
<dbReference type="Pfam" id="PF25542">
    <property type="entry name" value="zf-CCCH_12"/>
    <property type="match status" value="1"/>
</dbReference>
<keyword evidence="5" id="KW-1185">Reference proteome</keyword>
<sequence length="267" mass="29608">MDRSPSMTSHNRLVEKTKKVLCLFHKKDNCKNGFACKVKHKKDIAPPIKAPAHAKCQMSNLGKSDHDFMTGNYNAIEMPETAATRGMLVSGEVLIFVASLDPCFETLTSISHMDLCPNQIALNSERHRLDPYTPPPTGERAAKFKARVAQHKLLNNFHLSGHCSKDQRCPYDHSPATPSVLECLKSMARRQSCPSQGQCRRANCSLGHVCQQPHCGYRGGKAYCKFPQYLHAIDMKVPEIVQGTGFDTGDNPASNRSSSPNSEPFPR</sequence>
<reference evidence="4" key="1">
    <citation type="journal article" date="2020" name="Stud. Mycol.">
        <title>101 Dothideomycetes genomes: a test case for predicting lifestyles and emergence of pathogens.</title>
        <authorList>
            <person name="Haridas S."/>
            <person name="Albert R."/>
            <person name="Binder M."/>
            <person name="Bloem J."/>
            <person name="Labutti K."/>
            <person name="Salamov A."/>
            <person name="Andreopoulos B."/>
            <person name="Baker S."/>
            <person name="Barry K."/>
            <person name="Bills G."/>
            <person name="Bluhm B."/>
            <person name="Cannon C."/>
            <person name="Castanera R."/>
            <person name="Culley D."/>
            <person name="Daum C."/>
            <person name="Ezra D."/>
            <person name="Gonzalez J."/>
            <person name="Henrissat B."/>
            <person name="Kuo A."/>
            <person name="Liang C."/>
            <person name="Lipzen A."/>
            <person name="Lutzoni F."/>
            <person name="Magnuson J."/>
            <person name="Mondo S."/>
            <person name="Nolan M."/>
            <person name="Ohm R."/>
            <person name="Pangilinan J."/>
            <person name="Park H.-J."/>
            <person name="Ramirez L."/>
            <person name="Alfaro M."/>
            <person name="Sun H."/>
            <person name="Tritt A."/>
            <person name="Yoshinaga Y."/>
            <person name="Zwiers L.-H."/>
            <person name="Turgeon B."/>
            <person name="Goodwin S."/>
            <person name="Spatafora J."/>
            <person name="Crous P."/>
            <person name="Grigoriev I."/>
        </authorList>
    </citation>
    <scope>NUCLEOTIDE SEQUENCE</scope>
    <source>
        <strain evidence="4">SCOH1-5</strain>
    </source>
</reference>
<dbReference type="Proteomes" id="UP000799539">
    <property type="component" value="Unassembled WGS sequence"/>
</dbReference>
<dbReference type="EMBL" id="ML992696">
    <property type="protein sequence ID" value="KAF2208261.1"/>
    <property type="molecule type" value="Genomic_DNA"/>
</dbReference>
<organism evidence="4 5">
    <name type="scientific">Cercospora zeae-maydis SCOH1-5</name>
    <dbReference type="NCBI Taxonomy" id="717836"/>
    <lineage>
        <taxon>Eukaryota</taxon>
        <taxon>Fungi</taxon>
        <taxon>Dikarya</taxon>
        <taxon>Ascomycota</taxon>
        <taxon>Pezizomycotina</taxon>
        <taxon>Dothideomycetes</taxon>
        <taxon>Dothideomycetidae</taxon>
        <taxon>Mycosphaerellales</taxon>
        <taxon>Mycosphaerellaceae</taxon>
        <taxon>Cercospora</taxon>
    </lineage>
</organism>
<dbReference type="InterPro" id="IPR000571">
    <property type="entry name" value="Znf_CCCH"/>
</dbReference>
<keyword evidence="1" id="KW-0863">Zinc-finger</keyword>
<dbReference type="GO" id="GO:0008270">
    <property type="term" value="F:zinc ion binding"/>
    <property type="evidence" value="ECO:0007669"/>
    <property type="project" value="UniProtKB-KW"/>
</dbReference>
<feature type="domain" description="C3H1-type" evidence="3">
    <location>
        <begin position="16"/>
        <end position="43"/>
    </location>
</feature>
<protein>
    <recommendedName>
        <fullName evidence="3">C3H1-type domain-containing protein</fullName>
    </recommendedName>
</protein>
<evidence type="ECO:0000313" key="4">
    <source>
        <dbReference type="EMBL" id="KAF2208261.1"/>
    </source>
</evidence>
<dbReference type="PANTHER" id="PTHR37543">
    <property type="entry name" value="CCCH ZINC FINGER DNA BINDING PROTEIN (AFU_ORTHOLOGUE AFUA_5G12760)"/>
    <property type="match status" value="1"/>
</dbReference>